<dbReference type="InterPro" id="IPR027417">
    <property type="entry name" value="P-loop_NTPase"/>
</dbReference>
<dbReference type="Proteomes" id="UP001596472">
    <property type="component" value="Unassembled WGS sequence"/>
</dbReference>
<sequence>MAMMIPDKPPASAKKSVQTMFRLLRKLDDDFRVWLRMEPGEGPGFLLLWRERHAFLLKVADTSQELAERALQPDFLDDDRITAEGLEESAGFRELLDKGDERVVRCLLVFPNVDEGTIDEVERLRSEETGVAFLGLKQRNAEHFGKHLQALAEAAAPEAVLLRLRARFTPESVVGHCPARVPLAMRGADASLPPGFLDVTQESLAKLEVELPRELEIEARKFETRLITGPAGCGKSLVLLHRALLAARLNRGARLLVLTHNRPINGELERRLKAKAGEGSRIEWRTFFSWAGSHSKNWPNRFVSDYQMKERVAKLMQGGDFGNLTAAFVAEEIGYLRDLGVSTLDEYLALERSGRMKGLSGERRRALWDLLERHRDEMKRANESDWHEQALRFRKHARCHPELLRKYEFIFIDEAQFFAKVWFEPVLASLAPGGQLFMAADPTQGFLKRRESWAAAGIDVRGRSNRLGRPYRSTRGILEFARDMVEQRRQLHPEATDDLDPPSDDDLEMVGEAGETPQILHLGPQAALKRLGELVSELRDDSPQLRGSILVLHADSSASWSTANFLRQKLGPDEIANLDDRTPPPTDPFCSVARLNSATGLEAAVVFLLGVDRLLEAEGDPRLDPEARAERAADHTRLLYMAATRAGRRLVIFSERWV</sequence>
<evidence type="ECO:0000256" key="1">
    <source>
        <dbReference type="ARBA" id="ARBA00022741"/>
    </source>
</evidence>
<evidence type="ECO:0000313" key="8">
    <source>
        <dbReference type="EMBL" id="MFC7337662.1"/>
    </source>
</evidence>
<keyword evidence="9" id="KW-1185">Reference proteome</keyword>
<evidence type="ECO:0000256" key="3">
    <source>
        <dbReference type="ARBA" id="ARBA00022806"/>
    </source>
</evidence>
<evidence type="ECO:0000256" key="4">
    <source>
        <dbReference type="ARBA" id="ARBA00022840"/>
    </source>
</evidence>
<dbReference type="SUPFAM" id="SSF52540">
    <property type="entry name" value="P-loop containing nucleoside triphosphate hydrolases"/>
    <property type="match status" value="1"/>
</dbReference>
<dbReference type="PANTHER" id="PTHR11070:SF2">
    <property type="entry name" value="ATP-DEPENDENT DNA HELICASE SRS2"/>
    <property type="match status" value="1"/>
</dbReference>
<dbReference type="Gene3D" id="3.40.50.300">
    <property type="entry name" value="P-loop containing nucleotide triphosphate hydrolases"/>
    <property type="match status" value="2"/>
</dbReference>
<dbReference type="PROSITE" id="PS51198">
    <property type="entry name" value="UVRD_HELICASE_ATP_BIND"/>
    <property type="match status" value="1"/>
</dbReference>
<organism evidence="8 9">
    <name type="scientific">Haloferula chungangensis</name>
    <dbReference type="NCBI Taxonomy" id="1048331"/>
    <lineage>
        <taxon>Bacteria</taxon>
        <taxon>Pseudomonadati</taxon>
        <taxon>Verrucomicrobiota</taxon>
        <taxon>Verrucomicrobiia</taxon>
        <taxon>Verrucomicrobiales</taxon>
        <taxon>Verrucomicrobiaceae</taxon>
        <taxon>Haloferula</taxon>
    </lineage>
</organism>
<comment type="caution">
    <text evidence="8">The sequence shown here is derived from an EMBL/GenBank/DDBJ whole genome shotgun (WGS) entry which is preliminary data.</text>
</comment>
<dbReference type="PANTHER" id="PTHR11070">
    <property type="entry name" value="UVRD / RECB / PCRA DNA HELICASE FAMILY MEMBER"/>
    <property type="match status" value="1"/>
</dbReference>
<keyword evidence="1 6" id="KW-0547">Nucleotide-binding</keyword>
<gene>
    <name evidence="8" type="ORF">ACFQY0_10780</name>
</gene>
<evidence type="ECO:0000259" key="7">
    <source>
        <dbReference type="PROSITE" id="PS51198"/>
    </source>
</evidence>
<evidence type="ECO:0000256" key="2">
    <source>
        <dbReference type="ARBA" id="ARBA00022801"/>
    </source>
</evidence>
<feature type="domain" description="UvrD-like helicase ATP-binding" evidence="7">
    <location>
        <begin position="208"/>
        <end position="474"/>
    </location>
</feature>
<keyword evidence="3 6" id="KW-0347">Helicase</keyword>
<keyword evidence="2 6" id="KW-0378">Hydrolase</keyword>
<proteinExistence type="predicted"/>
<dbReference type="Pfam" id="PF00580">
    <property type="entry name" value="UvrD-helicase"/>
    <property type="match status" value="1"/>
</dbReference>
<protein>
    <recommendedName>
        <fullName evidence="5">DNA 3'-5' helicase II</fullName>
    </recommendedName>
</protein>
<name>A0ABW2L5M0_9BACT</name>
<evidence type="ECO:0000256" key="6">
    <source>
        <dbReference type="PROSITE-ProRule" id="PRU00560"/>
    </source>
</evidence>
<accession>A0ABW2L5M0</accession>
<dbReference type="EMBL" id="JBHTBS010000004">
    <property type="protein sequence ID" value="MFC7337662.1"/>
    <property type="molecule type" value="Genomic_DNA"/>
</dbReference>
<dbReference type="InterPro" id="IPR014016">
    <property type="entry name" value="UvrD-like_ATP-bd"/>
</dbReference>
<evidence type="ECO:0000313" key="9">
    <source>
        <dbReference type="Proteomes" id="UP001596472"/>
    </source>
</evidence>
<dbReference type="InterPro" id="IPR000212">
    <property type="entry name" value="DNA_helicase_UvrD/REP"/>
</dbReference>
<keyword evidence="4 6" id="KW-0067">ATP-binding</keyword>
<feature type="binding site" evidence="6">
    <location>
        <begin position="229"/>
        <end position="236"/>
    </location>
    <ligand>
        <name>ATP</name>
        <dbReference type="ChEBI" id="CHEBI:30616"/>
    </ligand>
</feature>
<reference evidence="9" key="1">
    <citation type="journal article" date="2019" name="Int. J. Syst. Evol. Microbiol.">
        <title>The Global Catalogue of Microorganisms (GCM) 10K type strain sequencing project: providing services to taxonomists for standard genome sequencing and annotation.</title>
        <authorList>
            <consortium name="The Broad Institute Genomics Platform"/>
            <consortium name="The Broad Institute Genome Sequencing Center for Infectious Disease"/>
            <person name="Wu L."/>
            <person name="Ma J."/>
        </authorList>
    </citation>
    <scope>NUCLEOTIDE SEQUENCE [LARGE SCALE GENOMIC DNA]</scope>
    <source>
        <strain evidence="9">CGMCC 4.1467</strain>
    </source>
</reference>
<evidence type="ECO:0000256" key="5">
    <source>
        <dbReference type="ARBA" id="ARBA00034923"/>
    </source>
</evidence>
<dbReference type="RefSeq" id="WP_379712150.1">
    <property type="nucleotide sequence ID" value="NZ_JBHTBS010000004.1"/>
</dbReference>